<protein>
    <submittedName>
        <fullName evidence="3">AraC family transcriptional regulator</fullName>
    </submittedName>
</protein>
<proteinExistence type="predicted"/>
<dbReference type="RefSeq" id="WP_154787030.1">
    <property type="nucleotide sequence ID" value="NZ_WMBB01000003.1"/>
</dbReference>
<evidence type="ECO:0000313" key="4">
    <source>
        <dbReference type="Proteomes" id="UP000432464"/>
    </source>
</evidence>
<accession>A0A6I3KVG1</accession>
<evidence type="ECO:0000259" key="2">
    <source>
        <dbReference type="Pfam" id="PF12625"/>
    </source>
</evidence>
<keyword evidence="4" id="KW-1185">Reference proteome</keyword>
<sequence>MTTRSDYHDSILMARFALERAARVGLDPDRIARLAGVPHWREGGEGRRVSSRYCLRVWELLEQETGDPDIALRVSDDSATGEFGLLEYLFLSAETLGAALDACVRYTGSLTTSYKFRIARSTEHEVCYEVLSGVEDRRGRELLVQAAFALLVGRGRAATRCPVAPVRVSFRQTTPDGPGAVAELFGTRAIDFESPVDALTLRVADLSLPMKSADPELTAVLLSYAATLPATAEFEATWLDQLGDILDTALDEGSATLEVVARRLLTSPRSLQRRLTEAGTSWRREVDRARRRRLRRAEHLPRAQQAEFLGYADPASLRRAVHRWREREDS</sequence>
<comment type="caution">
    <text evidence="3">The sequence shown here is derived from an EMBL/GenBank/DDBJ whole genome shotgun (WGS) entry which is preliminary data.</text>
</comment>
<dbReference type="Pfam" id="PF12625">
    <property type="entry name" value="Arabinose_bd"/>
    <property type="match status" value="1"/>
</dbReference>
<dbReference type="GO" id="GO:0003700">
    <property type="term" value="F:DNA-binding transcription factor activity"/>
    <property type="evidence" value="ECO:0007669"/>
    <property type="project" value="TreeGrafter"/>
</dbReference>
<dbReference type="InterPro" id="IPR032687">
    <property type="entry name" value="AraC-type_N"/>
</dbReference>
<reference evidence="3 4" key="1">
    <citation type="submission" date="2019-11" db="EMBL/GenBank/DDBJ databases">
        <title>Nocardia sp. nov. CT2-14 isolated from soil.</title>
        <authorList>
            <person name="Kanchanasin P."/>
            <person name="Tanasupawat S."/>
            <person name="Yuki M."/>
            <person name="Kudo T."/>
        </authorList>
    </citation>
    <scope>NUCLEOTIDE SEQUENCE [LARGE SCALE GENOMIC DNA]</scope>
    <source>
        <strain evidence="3 4">CT2-14</strain>
    </source>
</reference>
<organism evidence="3 4">
    <name type="scientific">Nocardia aurantiaca</name>
    <dbReference type="NCBI Taxonomy" id="2675850"/>
    <lineage>
        <taxon>Bacteria</taxon>
        <taxon>Bacillati</taxon>
        <taxon>Actinomycetota</taxon>
        <taxon>Actinomycetes</taxon>
        <taxon>Mycobacteriales</taxon>
        <taxon>Nocardiaceae</taxon>
        <taxon>Nocardia</taxon>
    </lineage>
</organism>
<dbReference type="AlphaFoldDB" id="A0A6I3KVG1"/>
<keyword evidence="1" id="KW-0238">DNA-binding</keyword>
<dbReference type="PANTHER" id="PTHR47894:SF1">
    <property type="entry name" value="HTH-TYPE TRANSCRIPTIONAL REGULATOR VQSM"/>
    <property type="match status" value="1"/>
</dbReference>
<dbReference type="GO" id="GO:0005829">
    <property type="term" value="C:cytosol"/>
    <property type="evidence" value="ECO:0007669"/>
    <property type="project" value="TreeGrafter"/>
</dbReference>
<dbReference type="PANTHER" id="PTHR47894">
    <property type="entry name" value="HTH-TYPE TRANSCRIPTIONAL REGULATOR GADX"/>
    <property type="match status" value="1"/>
</dbReference>
<dbReference type="EMBL" id="WMBB01000003">
    <property type="protein sequence ID" value="MTE12530.1"/>
    <property type="molecule type" value="Genomic_DNA"/>
</dbReference>
<feature type="domain" description="HTH-type transcriptional regulator AraC-type N-terminal" evidence="2">
    <location>
        <begin position="25"/>
        <end position="210"/>
    </location>
</feature>
<evidence type="ECO:0000313" key="3">
    <source>
        <dbReference type="EMBL" id="MTE12530.1"/>
    </source>
</evidence>
<gene>
    <name evidence="3" type="ORF">GLP40_07030</name>
</gene>
<dbReference type="Proteomes" id="UP000432464">
    <property type="component" value="Unassembled WGS sequence"/>
</dbReference>
<name>A0A6I3KVG1_9NOCA</name>
<dbReference type="Gene3D" id="1.10.10.60">
    <property type="entry name" value="Homeodomain-like"/>
    <property type="match status" value="1"/>
</dbReference>
<dbReference type="GO" id="GO:0000976">
    <property type="term" value="F:transcription cis-regulatory region binding"/>
    <property type="evidence" value="ECO:0007669"/>
    <property type="project" value="TreeGrafter"/>
</dbReference>
<evidence type="ECO:0000256" key="1">
    <source>
        <dbReference type="ARBA" id="ARBA00023125"/>
    </source>
</evidence>